<feature type="non-terminal residue" evidence="2">
    <location>
        <position position="1"/>
    </location>
</feature>
<dbReference type="InterPro" id="IPR029063">
    <property type="entry name" value="SAM-dependent_MTases_sf"/>
</dbReference>
<evidence type="ECO:0000259" key="1">
    <source>
        <dbReference type="Pfam" id="PF13847"/>
    </source>
</evidence>
<dbReference type="Pfam" id="PF13847">
    <property type="entry name" value="Methyltransf_31"/>
    <property type="match status" value="1"/>
</dbReference>
<dbReference type="Gene3D" id="3.40.50.150">
    <property type="entry name" value="Vaccinia Virus protein VP39"/>
    <property type="match status" value="1"/>
</dbReference>
<organism evidence="2">
    <name type="scientific">marine metagenome</name>
    <dbReference type="NCBI Taxonomy" id="408172"/>
    <lineage>
        <taxon>unclassified sequences</taxon>
        <taxon>metagenomes</taxon>
        <taxon>ecological metagenomes</taxon>
    </lineage>
</organism>
<accession>A0A382NVS0</accession>
<evidence type="ECO:0000313" key="2">
    <source>
        <dbReference type="EMBL" id="SVC64435.1"/>
    </source>
</evidence>
<dbReference type="EMBL" id="UINC01102648">
    <property type="protein sequence ID" value="SVC64435.1"/>
    <property type="molecule type" value="Genomic_DNA"/>
</dbReference>
<gene>
    <name evidence="2" type="ORF">METZ01_LOCUS317289</name>
</gene>
<name>A0A382NVS0_9ZZZZ</name>
<sequence length="288" mass="32712">QVGDKRDTAKLVEEFYSDNPFPNYDNLETIFDLKKKVEGNEFTINLKRFIGLGKRVIEVGSGTSQLSIALASGTNNQVVAFDPTLESLRLGSEFSRKSGISNCIFVNGDLFSNPFVHEYFDIVWCSGVLHHTENPKKGFEVITTWLKADGYVVIGLYNLYGRIRTVFRQKLFRLLGSGKFGSLIVSLLDPILRQDISEEKKKAWFQDQYQHPVESLHTLDEVLGWFDENNIEFVSSIPTCDLENINYEKMFLNQNRGNVVTRFLSQFGLLFSPLGSEGGLFLVIGRKK</sequence>
<dbReference type="SUPFAM" id="SSF53335">
    <property type="entry name" value="S-adenosyl-L-methionine-dependent methyltransferases"/>
    <property type="match status" value="1"/>
</dbReference>
<dbReference type="InterPro" id="IPR025714">
    <property type="entry name" value="Methyltranfer_dom"/>
</dbReference>
<dbReference type="AlphaFoldDB" id="A0A382NVS0"/>
<reference evidence="2" key="1">
    <citation type="submission" date="2018-05" db="EMBL/GenBank/DDBJ databases">
        <authorList>
            <person name="Lanie J.A."/>
            <person name="Ng W.-L."/>
            <person name="Kazmierczak K.M."/>
            <person name="Andrzejewski T.M."/>
            <person name="Davidsen T.M."/>
            <person name="Wayne K.J."/>
            <person name="Tettelin H."/>
            <person name="Glass J.I."/>
            <person name="Rusch D."/>
            <person name="Podicherti R."/>
            <person name="Tsui H.-C.T."/>
            <person name="Winkler M.E."/>
        </authorList>
    </citation>
    <scope>NUCLEOTIDE SEQUENCE</scope>
</reference>
<dbReference type="CDD" id="cd02440">
    <property type="entry name" value="AdoMet_MTases"/>
    <property type="match status" value="1"/>
</dbReference>
<proteinExistence type="predicted"/>
<feature type="domain" description="Methyltransferase" evidence="1">
    <location>
        <begin position="53"/>
        <end position="158"/>
    </location>
</feature>
<protein>
    <recommendedName>
        <fullName evidence="1">Methyltransferase domain-containing protein</fullName>
    </recommendedName>
</protein>